<dbReference type="AlphaFoldDB" id="A0A2X4UAZ8"/>
<gene>
    <name evidence="2" type="primary">baiE_2</name>
    <name evidence="2" type="ORF">NCTC10994_03242</name>
</gene>
<dbReference type="STRING" id="1219011.GCA_001895045_03490"/>
<dbReference type="EMBL" id="LS483468">
    <property type="protein sequence ID" value="SQI36081.1"/>
    <property type="molecule type" value="Genomic_DNA"/>
</dbReference>
<keyword evidence="2" id="KW-0456">Lyase</keyword>
<name>A0A2X4UAZ8_9NOCA</name>
<dbReference type="EC" id="4.2.1.106" evidence="2"/>
<proteinExistence type="predicted"/>
<dbReference type="RefSeq" id="WP_072703164.1">
    <property type="nucleotide sequence ID" value="NZ_JAFBBL010000001.1"/>
</dbReference>
<dbReference type="KEGG" id="rcr:NCTC10994_03242"/>
<evidence type="ECO:0000313" key="2">
    <source>
        <dbReference type="EMBL" id="SQI36081.1"/>
    </source>
</evidence>
<evidence type="ECO:0000259" key="1">
    <source>
        <dbReference type="Pfam" id="PF13577"/>
    </source>
</evidence>
<dbReference type="Gene3D" id="3.10.450.50">
    <property type="match status" value="1"/>
</dbReference>
<dbReference type="SUPFAM" id="SSF54427">
    <property type="entry name" value="NTF2-like"/>
    <property type="match status" value="1"/>
</dbReference>
<dbReference type="InterPro" id="IPR037401">
    <property type="entry name" value="SnoaL-like"/>
</dbReference>
<dbReference type="InterPro" id="IPR032710">
    <property type="entry name" value="NTF2-like_dom_sf"/>
</dbReference>
<keyword evidence="3" id="KW-1185">Reference proteome</keyword>
<feature type="domain" description="SnoaL-like" evidence="1">
    <location>
        <begin position="23"/>
        <end position="163"/>
    </location>
</feature>
<dbReference type="Proteomes" id="UP000249091">
    <property type="component" value="Chromosome 1"/>
</dbReference>
<organism evidence="2 3">
    <name type="scientific">Rhodococcus coprophilus</name>
    <dbReference type="NCBI Taxonomy" id="38310"/>
    <lineage>
        <taxon>Bacteria</taxon>
        <taxon>Bacillati</taxon>
        <taxon>Actinomycetota</taxon>
        <taxon>Actinomycetes</taxon>
        <taxon>Mycobacteriales</taxon>
        <taxon>Nocardiaceae</taxon>
        <taxon>Rhodococcus</taxon>
    </lineage>
</organism>
<reference evidence="2 3" key="1">
    <citation type="submission" date="2018-06" db="EMBL/GenBank/DDBJ databases">
        <authorList>
            <consortium name="Pathogen Informatics"/>
            <person name="Doyle S."/>
        </authorList>
    </citation>
    <scope>NUCLEOTIDE SEQUENCE [LARGE SCALE GENOMIC DNA]</scope>
    <source>
        <strain evidence="2 3">NCTC10994</strain>
    </source>
</reference>
<dbReference type="Pfam" id="PF13577">
    <property type="entry name" value="SnoaL_4"/>
    <property type="match status" value="1"/>
</dbReference>
<dbReference type="GO" id="GO:0033988">
    <property type="term" value="F:bile-acid 7alpha-dehydratase activity"/>
    <property type="evidence" value="ECO:0007669"/>
    <property type="project" value="UniProtKB-EC"/>
</dbReference>
<protein>
    <submittedName>
        <fullName evidence="2">Dehydratase</fullName>
        <ecNumber evidence="2">4.2.1.106</ecNumber>
    </submittedName>
</protein>
<sequence>MSHNEVRDTDAETPALTLGAAEQLLAIREIERVFAARLRVMDNKQWEYYPTLHTEDVVSETWQGLPGDKQPSTDGESGRVVGREALTRAISNLLDGPVPVTSAHHGHCPEIVLESDTTARGIWAMEDQLWWDNDGTEESLHGWGHYHERYTKVDGIWLISYRKLTRLRQVHTPGFFSFLKPL</sequence>
<accession>A0A2X4UAZ8</accession>
<evidence type="ECO:0000313" key="3">
    <source>
        <dbReference type="Proteomes" id="UP000249091"/>
    </source>
</evidence>